<evidence type="ECO:0000313" key="2">
    <source>
        <dbReference type="Proteomes" id="UP001250538"/>
    </source>
</evidence>
<sequence length="69" mass="8014">MYYAKKQPEPVPEEQTSIWQCSQDGCSCWMRENFTFDDTPICPICQSTMVESSRMLPTLTNNTNYAHTK</sequence>
<organism evidence="1 2">
    <name type="scientific">Paenibacillus suaedae</name>
    <dbReference type="NCBI Taxonomy" id="3077233"/>
    <lineage>
        <taxon>Bacteria</taxon>
        <taxon>Bacillati</taxon>
        <taxon>Bacillota</taxon>
        <taxon>Bacilli</taxon>
        <taxon>Bacillales</taxon>
        <taxon>Paenibacillaceae</taxon>
        <taxon>Paenibacillus</taxon>
    </lineage>
</organism>
<dbReference type="EMBL" id="JAVYAA010000004">
    <property type="protein sequence ID" value="MDT8978081.1"/>
    <property type="molecule type" value="Genomic_DNA"/>
</dbReference>
<dbReference type="Pfam" id="PF14169">
    <property type="entry name" value="YdjO"/>
    <property type="match status" value="1"/>
</dbReference>
<evidence type="ECO:0000313" key="1">
    <source>
        <dbReference type="EMBL" id="MDT8978081.1"/>
    </source>
</evidence>
<reference evidence="2" key="1">
    <citation type="submission" date="2023-09" db="EMBL/GenBank/DDBJ databases">
        <title>Paenibacillus sp. chi10 Genome sequencing and assembly.</title>
        <authorList>
            <person name="Kim I."/>
        </authorList>
    </citation>
    <scope>NUCLEOTIDE SEQUENCE [LARGE SCALE GENOMIC DNA]</scope>
    <source>
        <strain evidence="2">chi10</strain>
    </source>
</reference>
<gene>
    <name evidence="1" type="ORF">RQP50_17790</name>
</gene>
<dbReference type="AlphaFoldDB" id="A0AAJ2JY87"/>
<keyword evidence="2" id="KW-1185">Reference proteome</keyword>
<dbReference type="RefSeq" id="WP_021255723.1">
    <property type="nucleotide sequence ID" value="NZ_JAVYAA010000004.1"/>
</dbReference>
<protein>
    <submittedName>
        <fullName evidence="1">Cold-shock protein</fullName>
    </submittedName>
</protein>
<name>A0AAJ2JY87_9BACL</name>
<dbReference type="Proteomes" id="UP001250538">
    <property type="component" value="Unassembled WGS sequence"/>
</dbReference>
<dbReference type="InterPro" id="IPR025916">
    <property type="entry name" value="YdjO"/>
</dbReference>
<proteinExistence type="predicted"/>
<comment type="caution">
    <text evidence="1">The sequence shown here is derived from an EMBL/GenBank/DDBJ whole genome shotgun (WGS) entry which is preliminary data.</text>
</comment>
<accession>A0AAJ2JY87</accession>